<sequence>MNNSLPNQKVSQNKKSYASTLYGDADSKVEKHEIKRKHITLSDEELVQVTDPQDVAIVKVKNIKTMNNLHRLCREEGFVDLKIHHIGGLWLWLQFQNVGTCNAFKNNHTLASFFTTIKSVSKNFCVDERMVSSSMSLGRVCVATRQKSFISHLVHVTIRGEDYEAYVQEFGSWSINLDDSSSQESETNSKMDIKFDNNKDANLVSESDDENDIQEALNVSQEDNDVRKAQEECIHGNEEVVPKTQMDRMVNSNSSDLSRTPSFEHYNFFENEHSSSSFKSKSGKCPTHFEILKCNGIRGISVIHEISRLIEVGEKLGYDVKGCHNSLQKLIDRIGVLMSMWGNYTFDYACSLSRGRSGGLISVWDLNHFIKDQIWCDEWYIIVKGRWTTSDSVFFMINVYGPQETGEKIALWNRLLQFMSNHEGHFVLFGDLNEVRDESERGTEFHRPPANNFNAFITDAGLLELPLGGRNFTWMNKAGSKMSKLDRFLISQHVTDIFPDVKVMALPRGWSDHSPILLYCDKIDYGPVPFKFFHSWLQREGFDDCIRKAYEECLITNSQISFHEKLKHLKKTIKDWNHQAKCNYMSRKHEVMRKLKDIEEKIDSNTALDSEKEDRMKLLKEQDDI</sequence>
<protein>
    <submittedName>
        <fullName evidence="1">RNA-directed DNA polymerase, eukaryota, reverse transcriptase zinc-binding domain protein</fullName>
    </submittedName>
</protein>
<dbReference type="PANTHER" id="PTHR33710:SF64">
    <property type="entry name" value="ENDONUCLEASE_EXONUCLEASE_PHOSPHATASE DOMAIN-CONTAINING PROTEIN"/>
    <property type="match status" value="1"/>
</dbReference>
<proteinExistence type="predicted"/>
<dbReference type="SUPFAM" id="SSF56219">
    <property type="entry name" value="DNase I-like"/>
    <property type="match status" value="1"/>
</dbReference>
<dbReference type="EMBL" id="BQNB010020738">
    <property type="protein sequence ID" value="GJT99100.1"/>
    <property type="molecule type" value="Genomic_DNA"/>
</dbReference>
<accession>A0ABQ5IGI0</accession>
<keyword evidence="1" id="KW-0548">Nucleotidyltransferase</keyword>
<reference evidence="1" key="1">
    <citation type="journal article" date="2022" name="Int. J. Mol. Sci.">
        <title>Draft Genome of Tanacetum Coccineum: Genomic Comparison of Closely Related Tanacetum-Family Plants.</title>
        <authorList>
            <person name="Yamashiro T."/>
            <person name="Shiraishi A."/>
            <person name="Nakayama K."/>
            <person name="Satake H."/>
        </authorList>
    </citation>
    <scope>NUCLEOTIDE SEQUENCE</scope>
</reference>
<dbReference type="GO" id="GO:0003964">
    <property type="term" value="F:RNA-directed DNA polymerase activity"/>
    <property type="evidence" value="ECO:0007669"/>
    <property type="project" value="UniProtKB-KW"/>
</dbReference>
<keyword evidence="2" id="KW-1185">Reference proteome</keyword>
<name>A0ABQ5IGI0_9ASTR</name>
<keyword evidence="1" id="KW-0695">RNA-directed DNA polymerase</keyword>
<evidence type="ECO:0000313" key="1">
    <source>
        <dbReference type="EMBL" id="GJT99100.1"/>
    </source>
</evidence>
<evidence type="ECO:0000313" key="2">
    <source>
        <dbReference type="Proteomes" id="UP001151760"/>
    </source>
</evidence>
<keyword evidence="1" id="KW-0808">Transferase</keyword>
<dbReference type="PANTHER" id="PTHR33710">
    <property type="entry name" value="BNAC02G09200D PROTEIN"/>
    <property type="match status" value="1"/>
</dbReference>
<dbReference type="Proteomes" id="UP001151760">
    <property type="component" value="Unassembled WGS sequence"/>
</dbReference>
<gene>
    <name evidence="1" type="ORF">Tco_1094618</name>
</gene>
<reference evidence="1" key="2">
    <citation type="submission" date="2022-01" db="EMBL/GenBank/DDBJ databases">
        <authorList>
            <person name="Yamashiro T."/>
            <person name="Shiraishi A."/>
            <person name="Satake H."/>
            <person name="Nakayama K."/>
        </authorList>
    </citation>
    <scope>NUCLEOTIDE SEQUENCE</scope>
</reference>
<organism evidence="1 2">
    <name type="scientific">Tanacetum coccineum</name>
    <dbReference type="NCBI Taxonomy" id="301880"/>
    <lineage>
        <taxon>Eukaryota</taxon>
        <taxon>Viridiplantae</taxon>
        <taxon>Streptophyta</taxon>
        <taxon>Embryophyta</taxon>
        <taxon>Tracheophyta</taxon>
        <taxon>Spermatophyta</taxon>
        <taxon>Magnoliopsida</taxon>
        <taxon>eudicotyledons</taxon>
        <taxon>Gunneridae</taxon>
        <taxon>Pentapetalae</taxon>
        <taxon>asterids</taxon>
        <taxon>campanulids</taxon>
        <taxon>Asterales</taxon>
        <taxon>Asteraceae</taxon>
        <taxon>Asteroideae</taxon>
        <taxon>Anthemideae</taxon>
        <taxon>Anthemidinae</taxon>
        <taxon>Tanacetum</taxon>
    </lineage>
</organism>
<comment type="caution">
    <text evidence="1">The sequence shown here is derived from an EMBL/GenBank/DDBJ whole genome shotgun (WGS) entry which is preliminary data.</text>
</comment>
<dbReference type="Gene3D" id="3.60.10.10">
    <property type="entry name" value="Endonuclease/exonuclease/phosphatase"/>
    <property type="match status" value="1"/>
</dbReference>
<dbReference type="InterPro" id="IPR036691">
    <property type="entry name" value="Endo/exonu/phosph_ase_sf"/>
</dbReference>